<accession>A0AAV4DQG3</accession>
<proteinExistence type="predicted"/>
<sequence>MCVIRRKDGILHTPDKRPKLESSPLTPPNLALRYFNSRPREFPLDGRPALYSATSANYGNRTPHLLQWRDHV</sequence>
<comment type="caution">
    <text evidence="1">The sequence shown here is derived from an EMBL/GenBank/DDBJ whole genome shotgun (WGS) entry which is preliminary data.</text>
</comment>
<keyword evidence="2" id="KW-1185">Reference proteome</keyword>
<dbReference type="AlphaFoldDB" id="A0AAV4DQG3"/>
<dbReference type="EMBL" id="BLXT01008183">
    <property type="protein sequence ID" value="GFO46342.1"/>
    <property type="molecule type" value="Genomic_DNA"/>
</dbReference>
<organism evidence="1 2">
    <name type="scientific">Plakobranchus ocellatus</name>
    <dbReference type="NCBI Taxonomy" id="259542"/>
    <lineage>
        <taxon>Eukaryota</taxon>
        <taxon>Metazoa</taxon>
        <taxon>Spiralia</taxon>
        <taxon>Lophotrochozoa</taxon>
        <taxon>Mollusca</taxon>
        <taxon>Gastropoda</taxon>
        <taxon>Heterobranchia</taxon>
        <taxon>Euthyneura</taxon>
        <taxon>Panpulmonata</taxon>
        <taxon>Sacoglossa</taxon>
        <taxon>Placobranchoidea</taxon>
        <taxon>Plakobranchidae</taxon>
        <taxon>Plakobranchus</taxon>
    </lineage>
</organism>
<evidence type="ECO:0000313" key="1">
    <source>
        <dbReference type="EMBL" id="GFO46342.1"/>
    </source>
</evidence>
<gene>
    <name evidence="1" type="ORF">PoB_007284700</name>
</gene>
<evidence type="ECO:0000313" key="2">
    <source>
        <dbReference type="Proteomes" id="UP000735302"/>
    </source>
</evidence>
<dbReference type="Proteomes" id="UP000735302">
    <property type="component" value="Unassembled WGS sequence"/>
</dbReference>
<reference evidence="1 2" key="1">
    <citation type="journal article" date="2021" name="Elife">
        <title>Chloroplast acquisition without the gene transfer in kleptoplastic sea slugs, Plakobranchus ocellatus.</title>
        <authorList>
            <person name="Maeda T."/>
            <person name="Takahashi S."/>
            <person name="Yoshida T."/>
            <person name="Shimamura S."/>
            <person name="Takaki Y."/>
            <person name="Nagai Y."/>
            <person name="Toyoda A."/>
            <person name="Suzuki Y."/>
            <person name="Arimoto A."/>
            <person name="Ishii H."/>
            <person name="Satoh N."/>
            <person name="Nishiyama T."/>
            <person name="Hasebe M."/>
            <person name="Maruyama T."/>
            <person name="Minagawa J."/>
            <person name="Obokata J."/>
            <person name="Shigenobu S."/>
        </authorList>
    </citation>
    <scope>NUCLEOTIDE SEQUENCE [LARGE SCALE GENOMIC DNA]</scope>
</reference>
<protein>
    <submittedName>
        <fullName evidence="1">Uncharacterized protein</fullName>
    </submittedName>
</protein>
<name>A0AAV4DQG3_9GAST</name>